<reference evidence="3" key="1">
    <citation type="submission" date="2011-03" db="EMBL/GenBank/DDBJ databases">
        <authorList>
            <person name="Voget S."/>
            <person name="Streit W.R."/>
            <person name="Jaeger K.E."/>
            <person name="Daniel R."/>
        </authorList>
    </citation>
    <scope>NUCLEOTIDE SEQUENCE [LARGE SCALE GENOMIC DNA]</scope>
    <source>
        <strain evidence="3">PG1</strain>
    </source>
</reference>
<reference evidence="2 3" key="2">
    <citation type="journal article" date="2016" name="Appl. Microbiol. Biotechnol.">
        <title>Mutations improving production and secretion of extracellular lipase by Burkholderia glumae PG1.</title>
        <authorList>
            <person name="Knapp A."/>
            <person name="Voget S."/>
            <person name="Gao R."/>
            <person name="Zaburannyi N."/>
            <person name="Krysciak D."/>
            <person name="Breuer M."/>
            <person name="Hauer B."/>
            <person name="Streit W.R."/>
            <person name="Muller R."/>
            <person name="Daniel R."/>
            <person name="Jaeger K.E."/>
        </authorList>
    </citation>
    <scope>NUCLEOTIDE SEQUENCE [LARGE SCALE GENOMIC DNA]</scope>
    <source>
        <strain evidence="2 3">PG1</strain>
    </source>
</reference>
<evidence type="ECO:0000313" key="3">
    <source>
        <dbReference type="Proteomes" id="UP000031838"/>
    </source>
</evidence>
<evidence type="ECO:0000313" key="2">
    <source>
        <dbReference type="EMBL" id="AJK46211.1"/>
    </source>
</evidence>
<name>A0A0B6S1U4_BURPL</name>
<dbReference type="KEGG" id="bgp:BGL_1c17020"/>
<dbReference type="EMBL" id="CP002580">
    <property type="protein sequence ID" value="AJK46211.1"/>
    <property type="molecule type" value="Genomic_DNA"/>
</dbReference>
<organism evidence="2 3">
    <name type="scientific">Burkholderia plantarii</name>
    <dbReference type="NCBI Taxonomy" id="41899"/>
    <lineage>
        <taxon>Bacteria</taxon>
        <taxon>Pseudomonadati</taxon>
        <taxon>Pseudomonadota</taxon>
        <taxon>Betaproteobacteria</taxon>
        <taxon>Burkholderiales</taxon>
        <taxon>Burkholderiaceae</taxon>
        <taxon>Burkholderia</taxon>
    </lineage>
</organism>
<protein>
    <submittedName>
        <fullName evidence="2">Uncharacterized protein</fullName>
    </submittedName>
</protein>
<keyword evidence="3" id="KW-1185">Reference proteome</keyword>
<proteinExistence type="predicted"/>
<feature type="region of interest" description="Disordered" evidence="1">
    <location>
        <begin position="19"/>
        <end position="50"/>
    </location>
</feature>
<accession>A0A0B6S1U4</accession>
<evidence type="ECO:0000256" key="1">
    <source>
        <dbReference type="SAM" id="MobiDB-lite"/>
    </source>
</evidence>
<dbReference type="Proteomes" id="UP000031838">
    <property type="component" value="Chromosome 1"/>
</dbReference>
<dbReference type="HOGENOM" id="CLU_2615153_0_0_4"/>
<gene>
    <name evidence="2" type="ORF">BGL_1c17020</name>
</gene>
<sequence length="78" mass="7824">MTAMLHQLTATAAQVFQPIPASDTAPDSSPLARGTGAVASDGRLRPARVGGGRGEVQVVDVATGQRRAAGDLVAAGDR</sequence>
<dbReference type="AlphaFoldDB" id="A0A0B6S1U4"/>